<dbReference type="SUPFAM" id="SSF81271">
    <property type="entry name" value="TGS-like"/>
    <property type="match status" value="1"/>
</dbReference>
<dbReference type="InterPro" id="IPR012947">
    <property type="entry name" value="tRNA_SAD"/>
</dbReference>
<evidence type="ECO:0000256" key="6">
    <source>
        <dbReference type="ARBA" id="ARBA00022741"/>
    </source>
</evidence>
<evidence type="ECO:0000256" key="2">
    <source>
        <dbReference type="ARBA" id="ARBA00022490"/>
    </source>
</evidence>
<evidence type="ECO:0000313" key="17">
    <source>
        <dbReference type="Proteomes" id="UP000680020"/>
    </source>
</evidence>
<dbReference type="FunFam" id="3.30.930.10:FF:000002">
    <property type="entry name" value="Threonine--tRNA ligase"/>
    <property type="match status" value="1"/>
</dbReference>
<comment type="similarity">
    <text evidence="1 13">Belongs to the class-II aminoacyl-tRNA synthetase family.</text>
</comment>
<dbReference type="InterPro" id="IPR047246">
    <property type="entry name" value="ThrRS_anticodon"/>
</dbReference>
<dbReference type="SUPFAM" id="SSF55681">
    <property type="entry name" value="Class II aaRS and biotin synthetases"/>
    <property type="match status" value="1"/>
</dbReference>
<dbReference type="PANTHER" id="PTHR11451">
    <property type="entry name" value="THREONINE-TRNA LIGASE"/>
    <property type="match status" value="1"/>
</dbReference>
<dbReference type="GO" id="GO:0005524">
    <property type="term" value="F:ATP binding"/>
    <property type="evidence" value="ECO:0007669"/>
    <property type="project" value="UniProtKB-UniRule"/>
</dbReference>
<feature type="domain" description="Aminoacyl-transfer RNA synthetases class-II family profile" evidence="14">
    <location>
        <begin position="269"/>
        <end position="541"/>
    </location>
</feature>
<keyword evidence="3 13" id="KW-0820">tRNA-binding</keyword>
<evidence type="ECO:0000256" key="5">
    <source>
        <dbReference type="ARBA" id="ARBA00022723"/>
    </source>
</evidence>
<dbReference type="PRINTS" id="PR01047">
    <property type="entry name" value="TRNASYNTHTHR"/>
</dbReference>
<dbReference type="Gene3D" id="3.10.20.30">
    <property type="match status" value="1"/>
</dbReference>
<dbReference type="FunFam" id="3.40.50.800:FF:000001">
    <property type="entry name" value="Threonine--tRNA ligase"/>
    <property type="match status" value="1"/>
</dbReference>
<keyword evidence="10 13" id="KW-0648">Protein biosynthesis</keyword>
<dbReference type="AlphaFoldDB" id="A0AB35BWZ7"/>
<evidence type="ECO:0000256" key="1">
    <source>
        <dbReference type="ARBA" id="ARBA00008226"/>
    </source>
</evidence>
<dbReference type="GO" id="GO:0006435">
    <property type="term" value="P:threonyl-tRNA aminoacylation"/>
    <property type="evidence" value="ECO:0007669"/>
    <property type="project" value="UniProtKB-UniRule"/>
</dbReference>
<proteinExistence type="inferred from homology"/>
<dbReference type="GO" id="GO:0046872">
    <property type="term" value="F:metal ion binding"/>
    <property type="evidence" value="ECO:0007669"/>
    <property type="project" value="UniProtKB-KW"/>
</dbReference>
<dbReference type="GO" id="GO:0000049">
    <property type="term" value="F:tRNA binding"/>
    <property type="evidence" value="ECO:0007669"/>
    <property type="project" value="UniProtKB-KW"/>
</dbReference>
<dbReference type="PROSITE" id="PS51880">
    <property type="entry name" value="TGS"/>
    <property type="match status" value="1"/>
</dbReference>
<dbReference type="Pfam" id="PF02824">
    <property type="entry name" value="TGS"/>
    <property type="match status" value="1"/>
</dbReference>
<dbReference type="InterPro" id="IPR002320">
    <property type="entry name" value="Thr-tRNA-ligase_IIa"/>
</dbReference>
<reference evidence="16" key="1">
    <citation type="submission" date="2021-03" db="EMBL/GenBank/DDBJ databases">
        <title>Identification and antibiotic profiling of Wohlfahrtiimonas chitiniclastica, an underestimated human pathogen.</title>
        <authorList>
            <person name="Kopf A."/>
            <person name="Bunk B."/>
            <person name="Coldewey S."/>
            <person name="Gunzer F."/>
            <person name="Riedel T."/>
            <person name="Schroettner P."/>
        </authorList>
    </citation>
    <scope>NUCLEOTIDE SEQUENCE</scope>
    <source>
        <strain evidence="16">DSM 100917</strain>
    </source>
</reference>
<dbReference type="InterPro" id="IPR033728">
    <property type="entry name" value="ThrRS_core"/>
</dbReference>
<comment type="subunit">
    <text evidence="13">Homodimer.</text>
</comment>
<dbReference type="HAMAP" id="MF_00184">
    <property type="entry name" value="Thr_tRNA_synth"/>
    <property type="match status" value="1"/>
</dbReference>
<dbReference type="Proteomes" id="UP000680020">
    <property type="component" value="Unassembled WGS sequence"/>
</dbReference>
<comment type="caution">
    <text evidence="16">The sequence shown here is derived from an EMBL/GenBank/DDBJ whole genome shotgun (WGS) entry which is preliminary data.</text>
</comment>
<evidence type="ECO:0000256" key="9">
    <source>
        <dbReference type="ARBA" id="ARBA00022884"/>
    </source>
</evidence>
<evidence type="ECO:0000259" key="14">
    <source>
        <dbReference type="PROSITE" id="PS50862"/>
    </source>
</evidence>
<feature type="binding site" evidence="13">
    <location>
        <position position="341"/>
    </location>
    <ligand>
        <name>Zn(2+)</name>
        <dbReference type="ChEBI" id="CHEBI:29105"/>
        <note>catalytic</note>
    </ligand>
</feature>
<keyword evidence="5 13" id="KW-0479">Metal-binding</keyword>
<feature type="domain" description="TGS" evidence="15">
    <location>
        <begin position="1"/>
        <end position="61"/>
    </location>
</feature>
<evidence type="ECO:0000256" key="11">
    <source>
        <dbReference type="ARBA" id="ARBA00023146"/>
    </source>
</evidence>
<dbReference type="SUPFAM" id="SSF55186">
    <property type="entry name" value="ThrRS/AlaRS common domain"/>
    <property type="match status" value="1"/>
</dbReference>
<dbReference type="InterPro" id="IPR012676">
    <property type="entry name" value="TGS-like"/>
</dbReference>
<dbReference type="NCBIfam" id="TIGR00418">
    <property type="entry name" value="thrS"/>
    <property type="match status" value="1"/>
</dbReference>
<dbReference type="Gene3D" id="3.30.54.20">
    <property type="match status" value="1"/>
</dbReference>
<protein>
    <recommendedName>
        <fullName evidence="13">Threonine--tRNA ligase</fullName>
        <ecNumber evidence="13">6.1.1.3</ecNumber>
    </recommendedName>
    <alternativeName>
        <fullName evidence="13">Threonyl-tRNA synthetase</fullName>
        <shortName evidence="13">ThrRS</shortName>
    </alternativeName>
</protein>
<dbReference type="CDD" id="cd00860">
    <property type="entry name" value="ThrRS_anticodon"/>
    <property type="match status" value="1"/>
</dbReference>
<keyword evidence="2 13" id="KW-0963">Cytoplasm</keyword>
<dbReference type="InterPro" id="IPR036621">
    <property type="entry name" value="Anticodon-bd_dom_sf"/>
</dbReference>
<dbReference type="GO" id="GO:0005829">
    <property type="term" value="C:cytosol"/>
    <property type="evidence" value="ECO:0007669"/>
    <property type="project" value="TreeGrafter"/>
</dbReference>
<dbReference type="InterPro" id="IPR004154">
    <property type="entry name" value="Anticodon-bd"/>
</dbReference>
<keyword evidence="11 13" id="KW-0030">Aminoacyl-tRNA synthetase</keyword>
<keyword evidence="6 13" id="KW-0547">Nucleotide-binding</keyword>
<dbReference type="CDD" id="cd01667">
    <property type="entry name" value="TGS_ThrRS"/>
    <property type="match status" value="1"/>
</dbReference>
<dbReference type="InterPro" id="IPR006195">
    <property type="entry name" value="aa-tRNA-synth_II"/>
</dbReference>
<dbReference type="InterPro" id="IPR004095">
    <property type="entry name" value="TGS"/>
</dbReference>
<dbReference type="PROSITE" id="PS50862">
    <property type="entry name" value="AA_TRNA_LIGASE_II"/>
    <property type="match status" value="1"/>
</dbReference>
<dbReference type="GO" id="GO:0004829">
    <property type="term" value="F:threonine-tRNA ligase activity"/>
    <property type="evidence" value="ECO:0007669"/>
    <property type="project" value="UniProtKB-UniRule"/>
</dbReference>
<dbReference type="Gene3D" id="3.30.980.10">
    <property type="entry name" value="Threonyl-trna Synthetase, Chain A, domain 2"/>
    <property type="match status" value="1"/>
</dbReference>
<name>A0AB35BWZ7_9GAMM</name>
<gene>
    <name evidence="13 16" type="primary">thrS</name>
    <name evidence="16" type="ORF">J7561_03955</name>
</gene>
<comment type="cofactor">
    <cofactor evidence="13">
        <name>Zn(2+)</name>
        <dbReference type="ChEBI" id="CHEBI:29105"/>
    </cofactor>
    <text evidence="13">Binds 1 zinc ion per subunit.</text>
</comment>
<dbReference type="InterPro" id="IPR018163">
    <property type="entry name" value="Thr/Ala-tRNA-synth_IIc_edit"/>
</dbReference>
<dbReference type="FunFam" id="3.10.20.30:FF:000005">
    <property type="entry name" value="Threonine--tRNA ligase"/>
    <property type="match status" value="1"/>
</dbReference>
<dbReference type="InterPro" id="IPR002314">
    <property type="entry name" value="aa-tRNA-synt_IIb"/>
</dbReference>
<sequence>MVVITLPDGSQREYPNPVSGFDIVESIGPGLAKAAVAMVVDGTQKDLSTVITGNATVKILTPKDEEGLDVVRHTLAAQVLARAVKTLYPDALLAIGPTIDNGFYYDIDFKAPITPEDLPAIEAKMREIIKEGLDVTREMHPRAEAIEYFAARGETYKVDIITRAPEDQTEISLYRQGDNGEDVFTDLCVGPHLPSIKKANIAFKLMNVAGAYWRGDSNNKMLTRIYAVAFASEKELKAHLAFLEEVSKRDHRRIGKAQELFHLQEEAPGMVFWHPNGWQLWQIIEQYMRERQKEEGYLEIKTPMVVDRSLWEKSGHWENYRENMFTTASENRDYAVKPMNCPCHVQVFNHGLHSYRDLPLRLAEFGSCHRNEPSGALHGIMRVRGFVQDDAHIFCRIDQVVSEVENFHRFAMSVYDRFGFENIAIKLSLRPEERAGSDEVWDKAEEGLRIALKAAGVEWEELPGEGAFYGPKVEYHIKDAIGRSWQVGTIQLDFVLPERLDAEFVDEDNTRKRPVMLHRAILGSFERFIGILIEHHAGSFPFWLAPVQAFVAGITSHQDDYVKEIEAKLKKANIRTKIDLRNEKIGYKIREATIGRIPYLLVVGKREAEEGLVSVRTREGEDLGTMTLEAAIDLMNKD</sequence>
<dbReference type="Pfam" id="PF03129">
    <property type="entry name" value="HGTP_anticodon"/>
    <property type="match status" value="1"/>
</dbReference>
<dbReference type="InterPro" id="IPR045864">
    <property type="entry name" value="aa-tRNA-synth_II/BPL/LPL"/>
</dbReference>
<feature type="binding site" evidence="13">
    <location>
        <position position="518"/>
    </location>
    <ligand>
        <name>Zn(2+)</name>
        <dbReference type="ChEBI" id="CHEBI:29105"/>
        <note>catalytic</note>
    </ligand>
</feature>
<evidence type="ECO:0000256" key="4">
    <source>
        <dbReference type="ARBA" id="ARBA00022598"/>
    </source>
</evidence>
<dbReference type="Gene3D" id="3.40.50.800">
    <property type="entry name" value="Anticodon-binding domain"/>
    <property type="match status" value="1"/>
</dbReference>
<dbReference type="Pfam" id="PF00587">
    <property type="entry name" value="tRNA-synt_2b"/>
    <property type="match status" value="1"/>
</dbReference>
<dbReference type="SUPFAM" id="SSF52954">
    <property type="entry name" value="Class II aaRS ABD-related"/>
    <property type="match status" value="1"/>
</dbReference>
<dbReference type="CDD" id="cd00771">
    <property type="entry name" value="ThrRS_core"/>
    <property type="match status" value="1"/>
</dbReference>
<evidence type="ECO:0000256" key="10">
    <source>
        <dbReference type="ARBA" id="ARBA00022917"/>
    </source>
</evidence>
<evidence type="ECO:0000256" key="7">
    <source>
        <dbReference type="ARBA" id="ARBA00022833"/>
    </source>
</evidence>
<evidence type="ECO:0000256" key="12">
    <source>
        <dbReference type="ARBA" id="ARBA00049515"/>
    </source>
</evidence>
<dbReference type="SMART" id="SM00863">
    <property type="entry name" value="tRNA_SAD"/>
    <property type="match status" value="1"/>
</dbReference>
<organism evidence="16 17">
    <name type="scientific">Wohlfahrtiimonas chitiniclastica</name>
    <dbReference type="NCBI Taxonomy" id="400946"/>
    <lineage>
        <taxon>Bacteria</taxon>
        <taxon>Pseudomonadati</taxon>
        <taxon>Pseudomonadota</taxon>
        <taxon>Gammaproteobacteria</taxon>
        <taxon>Cardiobacteriales</taxon>
        <taxon>Ignatzschineriaceae</taxon>
        <taxon>Wohlfahrtiimonas</taxon>
    </lineage>
</organism>
<evidence type="ECO:0000313" key="16">
    <source>
        <dbReference type="EMBL" id="MBS7824357.1"/>
    </source>
</evidence>
<accession>A0AB35BWZ7</accession>
<evidence type="ECO:0000256" key="8">
    <source>
        <dbReference type="ARBA" id="ARBA00022840"/>
    </source>
</evidence>
<dbReference type="Pfam" id="PF07973">
    <property type="entry name" value="tRNA_SAD"/>
    <property type="match status" value="1"/>
</dbReference>
<dbReference type="InterPro" id="IPR012675">
    <property type="entry name" value="Beta-grasp_dom_sf"/>
</dbReference>
<keyword evidence="7 13" id="KW-0862">Zinc</keyword>
<evidence type="ECO:0000256" key="3">
    <source>
        <dbReference type="ARBA" id="ARBA00022555"/>
    </source>
</evidence>
<keyword evidence="8 13" id="KW-0067">ATP-binding</keyword>
<comment type="subcellular location">
    <subcellularLocation>
        <location evidence="13">Cytoplasm</location>
    </subcellularLocation>
</comment>
<dbReference type="PANTHER" id="PTHR11451:SF44">
    <property type="entry name" value="THREONINE--TRNA LIGASE, CHLOROPLASTIC_MITOCHONDRIAL 2"/>
    <property type="match status" value="1"/>
</dbReference>
<evidence type="ECO:0000256" key="13">
    <source>
        <dbReference type="HAMAP-Rule" id="MF_00184"/>
    </source>
</evidence>
<dbReference type="RefSeq" id="WP_008315423.1">
    <property type="nucleotide sequence ID" value="NZ_JAGIBS010000002.1"/>
</dbReference>
<keyword evidence="4 13" id="KW-0436">Ligase</keyword>
<evidence type="ECO:0000259" key="15">
    <source>
        <dbReference type="PROSITE" id="PS51880"/>
    </source>
</evidence>
<dbReference type="Gene3D" id="3.30.930.10">
    <property type="entry name" value="Bira Bifunctional Protein, Domain 2"/>
    <property type="match status" value="1"/>
</dbReference>
<dbReference type="EMBL" id="JAGIBU010000002">
    <property type="protein sequence ID" value="MBS7824357.1"/>
    <property type="molecule type" value="Genomic_DNA"/>
</dbReference>
<feature type="region of interest" description="Catalytic" evidence="13">
    <location>
        <begin position="250"/>
        <end position="541"/>
    </location>
</feature>
<feature type="binding site" evidence="13">
    <location>
        <position position="392"/>
    </location>
    <ligand>
        <name>Zn(2+)</name>
        <dbReference type="ChEBI" id="CHEBI:29105"/>
        <note>catalytic</note>
    </ligand>
</feature>
<dbReference type="EC" id="6.1.1.3" evidence="13"/>
<keyword evidence="9 13" id="KW-0694">RNA-binding</keyword>
<comment type="catalytic activity">
    <reaction evidence="12 13">
        <text>tRNA(Thr) + L-threonine + ATP = L-threonyl-tRNA(Thr) + AMP + diphosphate + H(+)</text>
        <dbReference type="Rhea" id="RHEA:24624"/>
        <dbReference type="Rhea" id="RHEA-COMP:9670"/>
        <dbReference type="Rhea" id="RHEA-COMP:9704"/>
        <dbReference type="ChEBI" id="CHEBI:15378"/>
        <dbReference type="ChEBI" id="CHEBI:30616"/>
        <dbReference type="ChEBI" id="CHEBI:33019"/>
        <dbReference type="ChEBI" id="CHEBI:57926"/>
        <dbReference type="ChEBI" id="CHEBI:78442"/>
        <dbReference type="ChEBI" id="CHEBI:78534"/>
        <dbReference type="ChEBI" id="CHEBI:456215"/>
        <dbReference type="EC" id="6.1.1.3"/>
    </reaction>
</comment>